<proteinExistence type="evidence at transcript level"/>
<dbReference type="PANTHER" id="PTHR33776:SF4">
    <property type="entry name" value="ENDONUCLEASE_EXONUCLEASE_PHOSPHATASE DOMAIN-CONTAINING PROTEIN"/>
    <property type="match status" value="1"/>
</dbReference>
<dbReference type="Pfam" id="PF14529">
    <property type="entry name" value="Exo_endo_phos_2"/>
    <property type="match status" value="1"/>
</dbReference>
<dbReference type="Gene3D" id="3.60.10.10">
    <property type="entry name" value="Endonuclease/exonuclease/phosphatase"/>
    <property type="match status" value="1"/>
</dbReference>
<organism evidence="2">
    <name type="scientific">Amblyomma sculptum</name>
    <name type="common">Tick</name>
    <dbReference type="NCBI Taxonomy" id="1581419"/>
    <lineage>
        <taxon>Eukaryota</taxon>
        <taxon>Metazoa</taxon>
        <taxon>Ecdysozoa</taxon>
        <taxon>Arthropoda</taxon>
        <taxon>Chelicerata</taxon>
        <taxon>Arachnida</taxon>
        <taxon>Acari</taxon>
        <taxon>Parasitiformes</taxon>
        <taxon>Ixodida</taxon>
        <taxon>Ixodoidea</taxon>
        <taxon>Ixodidae</taxon>
        <taxon>Amblyomminae</taxon>
        <taxon>Amblyomma</taxon>
    </lineage>
</organism>
<dbReference type="PANTHER" id="PTHR33776">
    <property type="entry name" value="ENDO/EXONUCLEASE/PHOSPHATASE DOMAIN-CONTAINING PROTEIN"/>
    <property type="match status" value="1"/>
</dbReference>
<evidence type="ECO:0000259" key="1">
    <source>
        <dbReference type="Pfam" id="PF14529"/>
    </source>
</evidence>
<dbReference type="GO" id="GO:0003824">
    <property type="term" value="F:catalytic activity"/>
    <property type="evidence" value="ECO:0007669"/>
    <property type="project" value="InterPro"/>
</dbReference>
<dbReference type="SUPFAM" id="SSF56219">
    <property type="entry name" value="DNase I-like"/>
    <property type="match status" value="1"/>
</dbReference>
<dbReference type="AlphaFoldDB" id="A0A1E1XKC7"/>
<dbReference type="InterPro" id="IPR005135">
    <property type="entry name" value="Endo/exonuclease/phosphatase"/>
</dbReference>
<reference evidence="2" key="1">
    <citation type="submission" date="2016-09" db="EMBL/GenBank/DDBJ databases">
        <authorList>
            <person name="Capua I."/>
            <person name="De Benedictis P."/>
            <person name="Joannis T."/>
            <person name="Lombin L.H."/>
            <person name="Cattoli G."/>
        </authorList>
    </citation>
    <scope>NUCLEOTIDE SEQUENCE</scope>
</reference>
<dbReference type="InterPro" id="IPR036691">
    <property type="entry name" value="Endo/exonu/phosph_ase_sf"/>
</dbReference>
<evidence type="ECO:0000313" key="2">
    <source>
        <dbReference type="EMBL" id="JAT99772.1"/>
    </source>
</evidence>
<name>A0A1E1XKC7_AMBSC</name>
<protein>
    <submittedName>
        <fullName evidence="2">Putative tick transposon</fullName>
    </submittedName>
</protein>
<feature type="non-terminal residue" evidence="2">
    <location>
        <position position="1"/>
    </location>
</feature>
<sequence>SLFHLNARSLRNKQNDVEAYLSVLQYPFDLMAFSETWFVDDSDAICFQSYRHISVYRENKRGGGVSIYVRNQHRFDVLSNYTYICEDFESVAITMYNVVVIAIYRPPQGAHQALFNFLDSLFEFVNNSKMHAVIVGDFNIDLLSNLPAKTQLLECMLANGCENIIDAPTRVTLSSSTLIDLCFSTFSTNATRSGVLSSGISDHLPIFAAFPIRQTVVHETVHIRFINTQKVEAFMSVVEKEKWADIYDIMDPSKAYGVFITRLKKCYNDAFPYKPVIKHKKARKEWVTGELYKRIRHKDRLFNLFLRTRDAVLLQEFKQIRNKLSSDLKKARSEFYARKFEACKNDCSKIWKTYRELTASNATGIPAELILNGKAYKGAVLADAFNNHFLDAGASTSTFHVSSQLSCERYIKQTISDSLFFQPTSEDEIISIINSLNNSSAAGEDEIRVIPIKAVAEFIAG</sequence>
<dbReference type="EMBL" id="GFAA01003662">
    <property type="protein sequence ID" value="JAT99772.1"/>
    <property type="molecule type" value="mRNA"/>
</dbReference>
<feature type="non-terminal residue" evidence="2">
    <location>
        <position position="461"/>
    </location>
</feature>
<accession>A0A1E1XKC7</accession>
<reference evidence="2" key="2">
    <citation type="journal article" date="2017" name="Front. Cell. Infect. Microbiol.">
        <title>Analysis of the Salivary Gland Transcriptome of Unfed and Partially Fed Amblyomma sculptum Ticks and Descriptive Proteome of the Saliva.</title>
        <authorList>
            <person name="Esteves E."/>
            <person name="Maruyama S.R."/>
            <person name="Kawahara R."/>
            <person name="Fujita A."/>
            <person name="Martins L.A."/>
            <person name="Righi A.A."/>
            <person name="Costa F.B."/>
            <person name="Palmisano G."/>
            <person name="Labruna M.B."/>
            <person name="Sa-Nunes A."/>
            <person name="Ribeiro J.M.C."/>
            <person name="Fogaca A.C."/>
        </authorList>
    </citation>
    <scope>NUCLEOTIDE SEQUENCE</scope>
</reference>
<feature type="domain" description="Endonuclease/exonuclease/phosphatase" evidence="1">
    <location>
        <begin position="99"/>
        <end position="207"/>
    </location>
</feature>